<protein>
    <recommendedName>
        <fullName evidence="3">NIPSNAP protein</fullName>
    </recommendedName>
</protein>
<dbReference type="InterPro" id="IPR046174">
    <property type="entry name" value="DUF6176"/>
</dbReference>
<dbReference type="AlphaFoldDB" id="A0A318TUB7"/>
<dbReference type="EMBL" id="QJTJ01000002">
    <property type="protein sequence ID" value="PYF08446.1"/>
    <property type="molecule type" value="Genomic_DNA"/>
</dbReference>
<comment type="caution">
    <text evidence="1">The sequence shown here is derived from an EMBL/GenBank/DDBJ whole genome shotgun (WGS) entry which is preliminary data.</text>
</comment>
<organism evidence="1 2">
    <name type="scientific">Ureibacillus chungkukjangi</name>
    <dbReference type="NCBI Taxonomy" id="1202712"/>
    <lineage>
        <taxon>Bacteria</taxon>
        <taxon>Bacillati</taxon>
        <taxon>Bacillota</taxon>
        <taxon>Bacilli</taxon>
        <taxon>Bacillales</taxon>
        <taxon>Caryophanaceae</taxon>
        <taxon>Ureibacillus</taxon>
    </lineage>
</organism>
<dbReference type="OrthoDB" id="3233233at2"/>
<evidence type="ECO:0000313" key="2">
    <source>
        <dbReference type="Proteomes" id="UP000247416"/>
    </source>
</evidence>
<sequence>MNIECTRFRVKQGKTERVNEWLAFLNEHLDDVLVTLEGEKMFVETIFREVLNGDEFLYWYSVQGTGGVEVEASEHWIDKKHLEYWDECIDKTYRPVDLKTEVVMIPNKVKASMK</sequence>
<name>A0A318TUB7_9BACL</name>
<evidence type="ECO:0008006" key="3">
    <source>
        <dbReference type="Google" id="ProtNLM"/>
    </source>
</evidence>
<evidence type="ECO:0000313" key="1">
    <source>
        <dbReference type="EMBL" id="PYF08446.1"/>
    </source>
</evidence>
<dbReference type="Pfam" id="PF19673">
    <property type="entry name" value="DUF6176"/>
    <property type="match status" value="1"/>
</dbReference>
<dbReference type="Proteomes" id="UP000247416">
    <property type="component" value="Unassembled WGS sequence"/>
</dbReference>
<keyword evidence="2" id="KW-1185">Reference proteome</keyword>
<reference evidence="1 2" key="1">
    <citation type="submission" date="2018-06" db="EMBL/GenBank/DDBJ databases">
        <title>Genomic Encyclopedia of Archaeal and Bacterial Type Strains, Phase II (KMG-II): from individual species to whole genera.</title>
        <authorList>
            <person name="Goeker M."/>
        </authorList>
    </citation>
    <scope>NUCLEOTIDE SEQUENCE [LARGE SCALE GENOMIC DNA]</scope>
    <source>
        <strain evidence="1 2">KACC 16626</strain>
    </source>
</reference>
<gene>
    <name evidence="1" type="ORF">BJ095_102212</name>
</gene>
<dbReference type="RefSeq" id="WP_107931730.1">
    <property type="nucleotide sequence ID" value="NZ_PYWJ01000001.1"/>
</dbReference>
<accession>A0A318TUB7</accession>
<proteinExistence type="predicted"/>